<organism evidence="1 2">
    <name type="scientific">Trichonephila clavata</name>
    <name type="common">Joro spider</name>
    <name type="synonym">Nephila clavata</name>
    <dbReference type="NCBI Taxonomy" id="2740835"/>
    <lineage>
        <taxon>Eukaryota</taxon>
        <taxon>Metazoa</taxon>
        <taxon>Ecdysozoa</taxon>
        <taxon>Arthropoda</taxon>
        <taxon>Chelicerata</taxon>
        <taxon>Arachnida</taxon>
        <taxon>Araneae</taxon>
        <taxon>Araneomorphae</taxon>
        <taxon>Entelegynae</taxon>
        <taxon>Araneoidea</taxon>
        <taxon>Nephilidae</taxon>
        <taxon>Trichonephila</taxon>
    </lineage>
</organism>
<gene>
    <name evidence="1" type="ORF">TNCT_609791</name>
</gene>
<evidence type="ECO:0000313" key="2">
    <source>
        <dbReference type="Proteomes" id="UP000887116"/>
    </source>
</evidence>
<proteinExistence type="predicted"/>
<comment type="caution">
    <text evidence="1">The sequence shown here is derived from an EMBL/GenBank/DDBJ whole genome shotgun (WGS) entry which is preliminary data.</text>
</comment>
<name>A0A8X6FS12_TRICU</name>
<sequence length="117" mass="13326">MCGINKGLGALNELLPEPLKSSGGGRSTGSGRIVSGRKVDWRPLRRHFFGAFRCVEAFARGEGVVKRKFKNLYKCIWKKEVIFPLIFVCLFYTTDYEVHMRKLKTDSFSDPPHTRDG</sequence>
<evidence type="ECO:0000313" key="1">
    <source>
        <dbReference type="EMBL" id="GFQ86024.1"/>
    </source>
</evidence>
<accession>A0A8X6FS12</accession>
<protein>
    <submittedName>
        <fullName evidence="1">Uncharacterized protein</fullName>
    </submittedName>
</protein>
<dbReference type="Proteomes" id="UP000887116">
    <property type="component" value="Unassembled WGS sequence"/>
</dbReference>
<keyword evidence="2" id="KW-1185">Reference proteome</keyword>
<reference evidence="1" key="1">
    <citation type="submission" date="2020-07" db="EMBL/GenBank/DDBJ databases">
        <title>Multicomponent nature underlies the extraordinary mechanical properties of spider dragline silk.</title>
        <authorList>
            <person name="Kono N."/>
            <person name="Nakamura H."/>
            <person name="Mori M."/>
            <person name="Yoshida Y."/>
            <person name="Ohtoshi R."/>
            <person name="Malay A.D."/>
            <person name="Moran D.A.P."/>
            <person name="Tomita M."/>
            <person name="Numata K."/>
            <person name="Arakawa K."/>
        </authorList>
    </citation>
    <scope>NUCLEOTIDE SEQUENCE</scope>
</reference>
<dbReference type="EMBL" id="BMAO01003154">
    <property type="protein sequence ID" value="GFQ86024.1"/>
    <property type="molecule type" value="Genomic_DNA"/>
</dbReference>
<dbReference type="AlphaFoldDB" id="A0A8X6FS12"/>